<name>X1J0I7_9ZZZZ</name>
<evidence type="ECO:0000313" key="1">
    <source>
        <dbReference type="EMBL" id="GAH88221.1"/>
    </source>
</evidence>
<dbReference type="AlphaFoldDB" id="X1J0I7"/>
<sequence>MAEVVMGTTRSRTEITPEGTFEEYYEVEFFVDDARHTLRMSPRDFTAAKAEAAVKKAAAELAAVKGKKITL</sequence>
<comment type="caution">
    <text evidence="1">The sequence shown here is derived from an EMBL/GenBank/DDBJ whole genome shotgun (WGS) entry which is preliminary data.</text>
</comment>
<gene>
    <name evidence="1" type="ORF">S03H2_60237</name>
</gene>
<organism evidence="1">
    <name type="scientific">marine sediment metagenome</name>
    <dbReference type="NCBI Taxonomy" id="412755"/>
    <lineage>
        <taxon>unclassified sequences</taxon>
        <taxon>metagenomes</taxon>
        <taxon>ecological metagenomes</taxon>
    </lineage>
</organism>
<reference evidence="1" key="1">
    <citation type="journal article" date="2014" name="Front. Microbiol.">
        <title>High frequency of phylogenetically diverse reductive dehalogenase-homologous genes in deep subseafloor sedimentary metagenomes.</title>
        <authorList>
            <person name="Kawai M."/>
            <person name="Futagami T."/>
            <person name="Toyoda A."/>
            <person name="Takaki Y."/>
            <person name="Nishi S."/>
            <person name="Hori S."/>
            <person name="Arai W."/>
            <person name="Tsubouchi T."/>
            <person name="Morono Y."/>
            <person name="Uchiyama I."/>
            <person name="Ito T."/>
            <person name="Fujiyama A."/>
            <person name="Inagaki F."/>
            <person name="Takami H."/>
        </authorList>
    </citation>
    <scope>NUCLEOTIDE SEQUENCE</scope>
    <source>
        <strain evidence="1">Expedition CK06-06</strain>
    </source>
</reference>
<protein>
    <submittedName>
        <fullName evidence="1">Uncharacterized protein</fullName>
    </submittedName>
</protein>
<proteinExistence type="predicted"/>
<accession>X1J0I7</accession>
<dbReference type="EMBL" id="BARU01038800">
    <property type="protein sequence ID" value="GAH88221.1"/>
    <property type="molecule type" value="Genomic_DNA"/>
</dbReference>